<dbReference type="EMBL" id="CM000363">
    <property type="protein sequence ID" value="EDX11266.1"/>
    <property type="molecule type" value="Genomic_DNA"/>
</dbReference>
<gene>
    <name evidence="2" type="primary">Dsim\GD14901</name>
    <name evidence="2" type="ORF">Dsim_GD14901</name>
</gene>
<dbReference type="AlphaFoldDB" id="B4QJ49"/>
<protein>
    <submittedName>
        <fullName evidence="2">GD14901</fullName>
    </submittedName>
</protein>
<keyword evidence="3" id="KW-1185">Reference proteome</keyword>
<evidence type="ECO:0000313" key="2">
    <source>
        <dbReference type="EMBL" id="EDX11266.1"/>
    </source>
</evidence>
<dbReference type="HOGENOM" id="CLU_2485747_0_0_1"/>
<dbReference type="OMA" id="MYNLAIA"/>
<reference evidence="2 3" key="1">
    <citation type="journal article" date="2007" name="Nature">
        <title>Evolution of genes and genomes on the Drosophila phylogeny.</title>
        <authorList>
            <consortium name="Drosophila 12 Genomes Consortium"/>
            <person name="Clark A.G."/>
            <person name="Eisen M.B."/>
            <person name="Smith D.R."/>
            <person name="Bergman C.M."/>
            <person name="Oliver B."/>
            <person name="Markow T.A."/>
            <person name="Kaufman T.C."/>
            <person name="Kellis M."/>
            <person name="Gelbart W."/>
            <person name="Iyer V.N."/>
            <person name="Pollard D.A."/>
            <person name="Sackton T.B."/>
            <person name="Larracuente A.M."/>
            <person name="Singh N.D."/>
            <person name="Abad J.P."/>
            <person name="Abt D.N."/>
            <person name="Adryan B."/>
            <person name="Aguade M."/>
            <person name="Akashi H."/>
            <person name="Anderson W.W."/>
            <person name="Aquadro C.F."/>
            <person name="Ardell D.H."/>
            <person name="Arguello R."/>
            <person name="Artieri C.G."/>
            <person name="Barbash D.A."/>
            <person name="Barker D."/>
            <person name="Barsanti P."/>
            <person name="Batterham P."/>
            <person name="Batzoglou S."/>
            <person name="Begun D."/>
            <person name="Bhutkar A."/>
            <person name="Blanco E."/>
            <person name="Bosak S.A."/>
            <person name="Bradley R.K."/>
            <person name="Brand A.D."/>
            <person name="Brent M.R."/>
            <person name="Brooks A.N."/>
            <person name="Brown R.H."/>
            <person name="Butlin R.K."/>
            <person name="Caggese C."/>
            <person name="Calvi B.R."/>
            <person name="Bernardo de Carvalho A."/>
            <person name="Caspi A."/>
            <person name="Castrezana S."/>
            <person name="Celniker S.E."/>
            <person name="Chang J.L."/>
            <person name="Chapple C."/>
            <person name="Chatterji S."/>
            <person name="Chinwalla A."/>
            <person name="Civetta A."/>
            <person name="Clifton S.W."/>
            <person name="Comeron J.M."/>
            <person name="Costello J.C."/>
            <person name="Coyne J.A."/>
            <person name="Daub J."/>
            <person name="David R.G."/>
            <person name="Delcher A.L."/>
            <person name="Delehaunty K."/>
            <person name="Do C.B."/>
            <person name="Ebling H."/>
            <person name="Edwards K."/>
            <person name="Eickbush T."/>
            <person name="Evans J.D."/>
            <person name="Filipski A."/>
            <person name="Findeiss S."/>
            <person name="Freyhult E."/>
            <person name="Fulton L."/>
            <person name="Fulton R."/>
            <person name="Garcia A.C."/>
            <person name="Gardiner A."/>
            <person name="Garfield D.A."/>
            <person name="Garvin B.E."/>
            <person name="Gibson G."/>
            <person name="Gilbert D."/>
            <person name="Gnerre S."/>
            <person name="Godfrey J."/>
            <person name="Good R."/>
            <person name="Gotea V."/>
            <person name="Gravely B."/>
            <person name="Greenberg A.J."/>
            <person name="Griffiths-Jones S."/>
            <person name="Gross S."/>
            <person name="Guigo R."/>
            <person name="Gustafson E.A."/>
            <person name="Haerty W."/>
            <person name="Hahn M.W."/>
            <person name="Halligan D.L."/>
            <person name="Halpern A.L."/>
            <person name="Halter G.M."/>
            <person name="Han M.V."/>
            <person name="Heger A."/>
            <person name="Hillier L."/>
            <person name="Hinrichs A.S."/>
            <person name="Holmes I."/>
            <person name="Hoskins R.A."/>
            <person name="Hubisz M.J."/>
            <person name="Hultmark D."/>
            <person name="Huntley M.A."/>
            <person name="Jaffe D.B."/>
            <person name="Jagadeeshan S."/>
            <person name="Jeck W.R."/>
            <person name="Johnson J."/>
            <person name="Jones C.D."/>
            <person name="Jordan W.C."/>
            <person name="Karpen G.H."/>
            <person name="Kataoka E."/>
            <person name="Keightley P.D."/>
            <person name="Kheradpour P."/>
            <person name="Kirkness E.F."/>
            <person name="Koerich L.B."/>
            <person name="Kristiansen K."/>
            <person name="Kudrna D."/>
            <person name="Kulathinal R.J."/>
            <person name="Kumar S."/>
            <person name="Kwok R."/>
            <person name="Lander E."/>
            <person name="Langley C.H."/>
            <person name="Lapoint R."/>
            <person name="Lazzaro B.P."/>
            <person name="Lee S.J."/>
            <person name="Levesque L."/>
            <person name="Li R."/>
            <person name="Lin C.F."/>
            <person name="Lin M.F."/>
            <person name="Lindblad-Toh K."/>
            <person name="Llopart A."/>
            <person name="Long M."/>
            <person name="Low L."/>
            <person name="Lozovsky E."/>
            <person name="Lu J."/>
            <person name="Luo M."/>
            <person name="Machado C.A."/>
            <person name="Makalowski W."/>
            <person name="Marzo M."/>
            <person name="Matsuda M."/>
            <person name="Matzkin L."/>
            <person name="McAllister B."/>
            <person name="McBride C.S."/>
            <person name="McKernan B."/>
            <person name="McKernan K."/>
            <person name="Mendez-Lago M."/>
            <person name="Minx P."/>
            <person name="Mollenhauer M.U."/>
            <person name="Montooth K."/>
            <person name="Mount S.M."/>
            <person name="Mu X."/>
            <person name="Myers E."/>
            <person name="Negre B."/>
            <person name="Newfeld S."/>
            <person name="Nielsen R."/>
            <person name="Noor M.A."/>
            <person name="O'Grady P."/>
            <person name="Pachter L."/>
            <person name="Papaceit M."/>
            <person name="Parisi M.J."/>
            <person name="Parisi M."/>
            <person name="Parts L."/>
            <person name="Pedersen J.S."/>
            <person name="Pesole G."/>
            <person name="Phillippy A.M."/>
            <person name="Ponting C.P."/>
            <person name="Pop M."/>
            <person name="Porcelli D."/>
            <person name="Powell J.R."/>
            <person name="Prohaska S."/>
            <person name="Pruitt K."/>
            <person name="Puig M."/>
            <person name="Quesneville H."/>
            <person name="Ram K.R."/>
            <person name="Rand D."/>
            <person name="Rasmussen M.D."/>
            <person name="Reed L.K."/>
            <person name="Reenan R."/>
            <person name="Reily A."/>
            <person name="Remington K.A."/>
            <person name="Rieger T.T."/>
            <person name="Ritchie M.G."/>
            <person name="Robin C."/>
            <person name="Rogers Y.H."/>
            <person name="Rohde C."/>
            <person name="Rozas J."/>
            <person name="Rubenfield M.J."/>
            <person name="Ruiz A."/>
            <person name="Russo S."/>
            <person name="Salzberg S.L."/>
            <person name="Sanchez-Gracia A."/>
            <person name="Saranga D.J."/>
            <person name="Sato H."/>
            <person name="Schaeffer S.W."/>
            <person name="Schatz M.C."/>
            <person name="Schlenke T."/>
            <person name="Schwartz R."/>
            <person name="Segarra C."/>
            <person name="Singh R.S."/>
            <person name="Sirot L."/>
            <person name="Sirota M."/>
            <person name="Sisneros N.B."/>
            <person name="Smith C.D."/>
            <person name="Smith T.F."/>
            <person name="Spieth J."/>
            <person name="Stage D.E."/>
            <person name="Stark A."/>
            <person name="Stephan W."/>
            <person name="Strausberg R.L."/>
            <person name="Strempel S."/>
            <person name="Sturgill D."/>
            <person name="Sutton G."/>
            <person name="Sutton G.G."/>
            <person name="Tao W."/>
            <person name="Teichmann S."/>
            <person name="Tobari Y.N."/>
            <person name="Tomimura Y."/>
            <person name="Tsolas J.M."/>
            <person name="Valente V.L."/>
            <person name="Venter E."/>
            <person name="Venter J.C."/>
            <person name="Vicario S."/>
            <person name="Vieira F.G."/>
            <person name="Vilella A.J."/>
            <person name="Villasante A."/>
            <person name="Walenz B."/>
            <person name="Wang J."/>
            <person name="Wasserman M."/>
            <person name="Watts T."/>
            <person name="Wilson D."/>
            <person name="Wilson R.K."/>
            <person name="Wing R.A."/>
            <person name="Wolfner M.F."/>
            <person name="Wong A."/>
            <person name="Wong G.K."/>
            <person name="Wu C.I."/>
            <person name="Wu G."/>
            <person name="Yamamoto D."/>
            <person name="Yang H.P."/>
            <person name="Yang S.P."/>
            <person name="Yorke J.A."/>
            <person name="Yoshida K."/>
            <person name="Zdobnov E."/>
            <person name="Zhang P."/>
            <person name="Zhang Y."/>
            <person name="Zimin A.V."/>
            <person name="Baldwin J."/>
            <person name="Abdouelleil A."/>
            <person name="Abdulkadir J."/>
            <person name="Abebe A."/>
            <person name="Abera B."/>
            <person name="Abreu J."/>
            <person name="Acer S.C."/>
            <person name="Aftuck L."/>
            <person name="Alexander A."/>
            <person name="An P."/>
            <person name="Anderson E."/>
            <person name="Anderson S."/>
            <person name="Arachi H."/>
            <person name="Azer M."/>
            <person name="Bachantsang P."/>
            <person name="Barry A."/>
            <person name="Bayul T."/>
            <person name="Berlin A."/>
            <person name="Bessette D."/>
            <person name="Bloom T."/>
            <person name="Blye J."/>
            <person name="Boguslavskiy L."/>
            <person name="Bonnet C."/>
            <person name="Boukhgalter B."/>
            <person name="Bourzgui I."/>
            <person name="Brown A."/>
            <person name="Cahill P."/>
            <person name="Channer S."/>
            <person name="Cheshatsang Y."/>
            <person name="Chuda L."/>
            <person name="Citroen M."/>
            <person name="Collymore A."/>
            <person name="Cooke P."/>
            <person name="Costello M."/>
            <person name="D'Aco K."/>
            <person name="Daza R."/>
            <person name="De Haan G."/>
            <person name="DeGray S."/>
            <person name="DeMaso C."/>
            <person name="Dhargay N."/>
            <person name="Dooley K."/>
            <person name="Dooley E."/>
            <person name="Doricent M."/>
            <person name="Dorje P."/>
            <person name="Dorjee K."/>
            <person name="Dupes A."/>
            <person name="Elong R."/>
            <person name="Falk J."/>
            <person name="Farina A."/>
            <person name="Faro S."/>
            <person name="Ferguson D."/>
            <person name="Fisher S."/>
            <person name="Foley C.D."/>
            <person name="Franke A."/>
            <person name="Friedrich D."/>
            <person name="Gadbois L."/>
            <person name="Gearin G."/>
            <person name="Gearin C.R."/>
            <person name="Giannoukos G."/>
            <person name="Goode T."/>
            <person name="Graham J."/>
            <person name="Grandbois E."/>
            <person name="Grewal S."/>
            <person name="Gyaltsen K."/>
            <person name="Hafez N."/>
            <person name="Hagos B."/>
            <person name="Hall J."/>
            <person name="Henson C."/>
            <person name="Hollinger A."/>
            <person name="Honan T."/>
            <person name="Huard M.D."/>
            <person name="Hughes L."/>
            <person name="Hurhula B."/>
            <person name="Husby M.E."/>
            <person name="Kamat A."/>
            <person name="Kanga B."/>
            <person name="Kashin S."/>
            <person name="Khazanovich D."/>
            <person name="Kisner P."/>
            <person name="Lance K."/>
            <person name="Lara M."/>
            <person name="Lee W."/>
            <person name="Lennon N."/>
            <person name="Letendre F."/>
            <person name="LeVine R."/>
            <person name="Lipovsky A."/>
            <person name="Liu X."/>
            <person name="Liu J."/>
            <person name="Liu S."/>
            <person name="Lokyitsang T."/>
            <person name="Lokyitsang Y."/>
            <person name="Lubonja R."/>
            <person name="Lui A."/>
            <person name="MacDonald P."/>
            <person name="Magnisalis V."/>
            <person name="Maru K."/>
            <person name="Matthews C."/>
            <person name="McCusker W."/>
            <person name="McDonough S."/>
            <person name="Mehta T."/>
            <person name="Meldrim J."/>
            <person name="Meneus L."/>
            <person name="Mihai O."/>
            <person name="Mihalev A."/>
            <person name="Mihova T."/>
            <person name="Mittelman R."/>
            <person name="Mlenga V."/>
            <person name="Montmayeur A."/>
            <person name="Mulrain L."/>
            <person name="Navidi A."/>
            <person name="Naylor J."/>
            <person name="Negash T."/>
            <person name="Nguyen T."/>
            <person name="Nguyen N."/>
            <person name="Nicol R."/>
            <person name="Norbu C."/>
            <person name="Norbu N."/>
            <person name="Novod N."/>
            <person name="O'Neill B."/>
            <person name="Osman S."/>
            <person name="Markiewicz E."/>
            <person name="Oyono O.L."/>
            <person name="Patti C."/>
            <person name="Phunkhang P."/>
            <person name="Pierre F."/>
            <person name="Priest M."/>
            <person name="Raghuraman S."/>
            <person name="Rege F."/>
            <person name="Reyes R."/>
            <person name="Rise C."/>
            <person name="Rogov P."/>
            <person name="Ross K."/>
            <person name="Ryan E."/>
            <person name="Settipalli S."/>
            <person name="Shea T."/>
            <person name="Sherpa N."/>
            <person name="Shi L."/>
            <person name="Shih D."/>
            <person name="Sparrow T."/>
            <person name="Spaulding J."/>
            <person name="Stalker J."/>
            <person name="Stange-Thomann N."/>
            <person name="Stavropoulos S."/>
            <person name="Stone C."/>
            <person name="Strader C."/>
            <person name="Tesfaye S."/>
            <person name="Thomson T."/>
            <person name="Thoulutsang Y."/>
            <person name="Thoulutsang D."/>
            <person name="Topham K."/>
            <person name="Topping I."/>
            <person name="Tsamla T."/>
            <person name="Vassiliev H."/>
            <person name="Vo A."/>
            <person name="Wangchuk T."/>
            <person name="Wangdi T."/>
            <person name="Weiand M."/>
            <person name="Wilkinson J."/>
            <person name="Wilson A."/>
            <person name="Yadav S."/>
            <person name="Young G."/>
            <person name="Yu Q."/>
            <person name="Zembek L."/>
            <person name="Zhong D."/>
            <person name="Zimmer A."/>
            <person name="Zwirko Z."/>
            <person name="Jaffe D.B."/>
            <person name="Alvarez P."/>
            <person name="Brockman W."/>
            <person name="Butler J."/>
            <person name="Chin C."/>
            <person name="Gnerre S."/>
            <person name="Grabherr M."/>
            <person name="Kleber M."/>
            <person name="Mauceli E."/>
            <person name="MacCallum I."/>
        </authorList>
    </citation>
    <scope>NUCLEOTIDE SEQUENCE [LARGE SCALE GENOMIC DNA]</scope>
    <source>
        <strain evidence="3">white501</strain>
    </source>
</reference>
<feature type="compositionally biased region" description="Basic and acidic residues" evidence="1">
    <location>
        <begin position="75"/>
        <end position="87"/>
    </location>
</feature>
<evidence type="ECO:0000313" key="3">
    <source>
        <dbReference type="Proteomes" id="UP000000304"/>
    </source>
</evidence>
<proteinExistence type="predicted"/>
<sequence>MYNLAIAHRPSPSLELKLDLGFTPCAGDVDGDGAGDGAGGQATPLCPHWCEFHLVAPMMHGRLHFHHHQSGDSLGDPHHSHRSGSDM</sequence>
<accession>B4QJ49</accession>
<dbReference type="Proteomes" id="UP000000304">
    <property type="component" value="Chromosome 3L"/>
</dbReference>
<name>B4QJ49_DROSI</name>
<organism evidence="2 3">
    <name type="scientific">Drosophila simulans</name>
    <name type="common">Fruit fly</name>
    <dbReference type="NCBI Taxonomy" id="7240"/>
    <lineage>
        <taxon>Eukaryota</taxon>
        <taxon>Metazoa</taxon>
        <taxon>Ecdysozoa</taxon>
        <taxon>Arthropoda</taxon>
        <taxon>Hexapoda</taxon>
        <taxon>Insecta</taxon>
        <taxon>Pterygota</taxon>
        <taxon>Neoptera</taxon>
        <taxon>Endopterygota</taxon>
        <taxon>Diptera</taxon>
        <taxon>Brachycera</taxon>
        <taxon>Muscomorpha</taxon>
        <taxon>Ephydroidea</taxon>
        <taxon>Drosophilidae</taxon>
        <taxon>Drosophila</taxon>
        <taxon>Sophophora</taxon>
    </lineage>
</organism>
<feature type="region of interest" description="Disordered" evidence="1">
    <location>
        <begin position="66"/>
        <end position="87"/>
    </location>
</feature>
<evidence type="ECO:0000256" key="1">
    <source>
        <dbReference type="SAM" id="MobiDB-lite"/>
    </source>
</evidence>